<name>A0ABQ4N2F2_9BACL</name>
<sequence>MPVFTDRQVVNFDTARTSDLERFKTYFAALLELGVNIAPSQFEGMFVSAAHSDEEIEMTIAAHGEALRRL</sequence>
<evidence type="ECO:0000256" key="1">
    <source>
        <dbReference type="ARBA" id="ARBA00001933"/>
    </source>
</evidence>
<evidence type="ECO:0000313" key="3">
    <source>
        <dbReference type="Proteomes" id="UP000680304"/>
    </source>
</evidence>
<organism evidence="2 3">
    <name type="scientific">Paenibacillus cisolokensis</name>
    <dbReference type="NCBI Taxonomy" id="1658519"/>
    <lineage>
        <taxon>Bacteria</taxon>
        <taxon>Bacillati</taxon>
        <taxon>Bacillota</taxon>
        <taxon>Bacilli</taxon>
        <taxon>Bacillales</taxon>
        <taxon>Paenibacillaceae</taxon>
        <taxon>Paenibacillus</taxon>
    </lineage>
</organism>
<dbReference type="Gene3D" id="3.90.1150.10">
    <property type="entry name" value="Aspartate Aminotransferase, domain 1"/>
    <property type="match status" value="1"/>
</dbReference>
<dbReference type="SUPFAM" id="SSF53383">
    <property type="entry name" value="PLP-dependent transferases"/>
    <property type="match status" value="1"/>
</dbReference>
<accession>A0ABQ4N2F2</accession>
<dbReference type="InterPro" id="IPR015424">
    <property type="entry name" value="PyrdxlP-dep_Trfase"/>
</dbReference>
<comment type="caution">
    <text evidence="2">The sequence shown here is derived from an EMBL/GenBank/DDBJ whole genome shotgun (WGS) entry which is preliminary data.</text>
</comment>
<dbReference type="Proteomes" id="UP000680304">
    <property type="component" value="Unassembled WGS sequence"/>
</dbReference>
<evidence type="ECO:0008006" key="4">
    <source>
        <dbReference type="Google" id="ProtNLM"/>
    </source>
</evidence>
<dbReference type="EMBL" id="BOVJ01000029">
    <property type="protein sequence ID" value="GIQ62368.1"/>
    <property type="molecule type" value="Genomic_DNA"/>
</dbReference>
<dbReference type="PANTHER" id="PTHR43713:SF3">
    <property type="entry name" value="GLUTAMATE-1-SEMIALDEHYDE 2,1-AMINOMUTASE 1, CHLOROPLASTIC-RELATED"/>
    <property type="match status" value="1"/>
</dbReference>
<keyword evidence="3" id="KW-1185">Reference proteome</keyword>
<reference evidence="2 3" key="1">
    <citation type="submission" date="2021-04" db="EMBL/GenBank/DDBJ databases">
        <title>Draft genome sequence of Paenibacillus cisolokensis, LC2-13A.</title>
        <authorList>
            <person name="Uke A."/>
            <person name="Chhe C."/>
            <person name="Baramee S."/>
            <person name="Kosugi A."/>
        </authorList>
    </citation>
    <scope>NUCLEOTIDE SEQUENCE [LARGE SCALE GENOMIC DNA]</scope>
    <source>
        <strain evidence="2 3">LC2-13A</strain>
    </source>
</reference>
<protein>
    <recommendedName>
        <fullName evidence="4">Glutamate-1-semialdehyde 2,1-aminomutase</fullName>
    </recommendedName>
</protein>
<dbReference type="PANTHER" id="PTHR43713">
    <property type="entry name" value="GLUTAMATE-1-SEMIALDEHYDE 2,1-AMINOMUTASE"/>
    <property type="match status" value="1"/>
</dbReference>
<dbReference type="InterPro" id="IPR015422">
    <property type="entry name" value="PyrdxlP-dep_Trfase_small"/>
</dbReference>
<proteinExistence type="predicted"/>
<evidence type="ECO:0000313" key="2">
    <source>
        <dbReference type="EMBL" id="GIQ62368.1"/>
    </source>
</evidence>
<comment type="cofactor">
    <cofactor evidence="1">
        <name>pyridoxal 5'-phosphate</name>
        <dbReference type="ChEBI" id="CHEBI:597326"/>
    </cofactor>
</comment>
<gene>
    <name evidence="2" type="ORF">PACILC2_09360</name>
</gene>